<accession>A0AAD5YU50</accession>
<evidence type="ECO:0000313" key="1">
    <source>
        <dbReference type="EMBL" id="KAJ3573933.1"/>
    </source>
</evidence>
<keyword evidence="2" id="KW-1185">Reference proteome</keyword>
<gene>
    <name evidence="1" type="ORF">NP233_g2109</name>
</gene>
<name>A0AAD5YU50_9AGAR</name>
<dbReference type="Proteomes" id="UP001213000">
    <property type="component" value="Unassembled WGS sequence"/>
</dbReference>
<evidence type="ECO:0000313" key="2">
    <source>
        <dbReference type="Proteomes" id="UP001213000"/>
    </source>
</evidence>
<organism evidence="1 2">
    <name type="scientific">Leucocoprinus birnbaumii</name>
    <dbReference type="NCBI Taxonomy" id="56174"/>
    <lineage>
        <taxon>Eukaryota</taxon>
        <taxon>Fungi</taxon>
        <taxon>Dikarya</taxon>
        <taxon>Basidiomycota</taxon>
        <taxon>Agaricomycotina</taxon>
        <taxon>Agaricomycetes</taxon>
        <taxon>Agaricomycetidae</taxon>
        <taxon>Agaricales</taxon>
        <taxon>Agaricineae</taxon>
        <taxon>Agaricaceae</taxon>
        <taxon>Leucocoprinus</taxon>
    </lineage>
</organism>
<reference evidence="1" key="1">
    <citation type="submission" date="2022-07" db="EMBL/GenBank/DDBJ databases">
        <title>Genome Sequence of Leucocoprinus birnbaumii.</title>
        <authorList>
            <person name="Buettner E."/>
        </authorList>
    </citation>
    <scope>NUCLEOTIDE SEQUENCE</scope>
    <source>
        <strain evidence="1">VT141</strain>
    </source>
</reference>
<dbReference type="EMBL" id="JANIEX010000086">
    <property type="protein sequence ID" value="KAJ3573933.1"/>
    <property type="molecule type" value="Genomic_DNA"/>
</dbReference>
<protein>
    <submittedName>
        <fullName evidence="1">Uncharacterized protein</fullName>
    </submittedName>
</protein>
<dbReference type="AlphaFoldDB" id="A0AAD5YU50"/>
<sequence length="181" mass="19988">MKMARDDLQPIILSRDARQKSMQLNTTGTTNTTAVQTIVSFTRAAIEDIPTSHVHRPTGTFTSSPLQDRDDVRGGYRSLSSVKQPLSSWKGVFYGFNWKTCDILKYHSLPMVIAEQSIRPPTAMTSTTTSPLVLAPSAARDILFPLSSSPILTSISSPSQSSIGIDYMTLLDELETRDEYD</sequence>
<comment type="caution">
    <text evidence="1">The sequence shown here is derived from an EMBL/GenBank/DDBJ whole genome shotgun (WGS) entry which is preliminary data.</text>
</comment>
<proteinExistence type="predicted"/>